<dbReference type="VEuPathDB" id="FungiDB:TSTA_032230"/>
<dbReference type="HOGENOM" id="CLU_1687900_0_0_1"/>
<dbReference type="InterPro" id="IPR036396">
    <property type="entry name" value="Cyt_P450_sf"/>
</dbReference>
<dbReference type="RefSeq" id="XP_002480401.1">
    <property type="nucleotide sequence ID" value="XM_002480356.1"/>
</dbReference>
<evidence type="ECO:0000313" key="1">
    <source>
        <dbReference type="EMBL" id="EED19967.1"/>
    </source>
</evidence>
<sequence>MIPLFEPRLLGWLLARVEQSDYPADRSHIVSNSAIHSGETFCGVHLEAGTVVGINPVVIHYDQSIFGTDTAEFRPECWTESVEDKVKITDRHLMTVLRRTKWRGEWRHLGFQESMIFSVGCQSAMKKAAEYVLYSTTDVKTHDEKIYTNLQYGESG</sequence>
<dbReference type="EMBL" id="EQ962654">
    <property type="protein sequence ID" value="EED19967.1"/>
    <property type="molecule type" value="Genomic_DNA"/>
</dbReference>
<dbReference type="PhylomeDB" id="B8M805"/>
<dbReference type="GO" id="GO:0016705">
    <property type="term" value="F:oxidoreductase activity, acting on paired donors, with incorporation or reduction of molecular oxygen"/>
    <property type="evidence" value="ECO:0007669"/>
    <property type="project" value="InterPro"/>
</dbReference>
<proteinExistence type="predicted"/>
<dbReference type="GO" id="GO:0004497">
    <property type="term" value="F:monooxygenase activity"/>
    <property type="evidence" value="ECO:0007669"/>
    <property type="project" value="InterPro"/>
</dbReference>
<dbReference type="SUPFAM" id="SSF48264">
    <property type="entry name" value="Cytochrome P450"/>
    <property type="match status" value="1"/>
</dbReference>
<dbReference type="AlphaFoldDB" id="B8M805"/>
<name>B8M805_TALSN</name>
<dbReference type="GO" id="GO:0020037">
    <property type="term" value="F:heme binding"/>
    <property type="evidence" value="ECO:0007669"/>
    <property type="project" value="InterPro"/>
</dbReference>
<evidence type="ECO:0000313" key="2">
    <source>
        <dbReference type="Proteomes" id="UP000001745"/>
    </source>
</evidence>
<dbReference type="STRING" id="441959.B8M805"/>
<dbReference type="OrthoDB" id="3934656at2759"/>
<reference evidence="2" key="1">
    <citation type="journal article" date="2015" name="Genome Announc.">
        <title>Genome sequence of the AIDS-associated pathogen Penicillium marneffei (ATCC18224) and its near taxonomic relative Talaromyces stipitatus (ATCC10500).</title>
        <authorList>
            <person name="Nierman W.C."/>
            <person name="Fedorova-Abrams N.D."/>
            <person name="Andrianopoulos A."/>
        </authorList>
    </citation>
    <scope>NUCLEOTIDE SEQUENCE [LARGE SCALE GENOMIC DNA]</scope>
    <source>
        <strain evidence="2">ATCC 10500 / CBS 375.48 / QM 6759 / NRRL 1006</strain>
    </source>
</reference>
<organism evidence="1 2">
    <name type="scientific">Talaromyces stipitatus (strain ATCC 10500 / CBS 375.48 / QM 6759 / NRRL 1006)</name>
    <name type="common">Penicillium stipitatum</name>
    <dbReference type="NCBI Taxonomy" id="441959"/>
    <lineage>
        <taxon>Eukaryota</taxon>
        <taxon>Fungi</taxon>
        <taxon>Dikarya</taxon>
        <taxon>Ascomycota</taxon>
        <taxon>Pezizomycotina</taxon>
        <taxon>Eurotiomycetes</taxon>
        <taxon>Eurotiomycetidae</taxon>
        <taxon>Eurotiales</taxon>
        <taxon>Trichocomaceae</taxon>
        <taxon>Talaromyces</taxon>
        <taxon>Talaromyces sect. Talaromyces</taxon>
    </lineage>
</organism>
<keyword evidence="2" id="KW-1185">Reference proteome</keyword>
<dbReference type="Proteomes" id="UP000001745">
    <property type="component" value="Unassembled WGS sequence"/>
</dbReference>
<accession>B8M805</accession>
<dbReference type="InParanoid" id="B8M805"/>
<dbReference type="GO" id="GO:0005506">
    <property type="term" value="F:iron ion binding"/>
    <property type="evidence" value="ECO:0007669"/>
    <property type="project" value="InterPro"/>
</dbReference>
<protein>
    <submittedName>
        <fullName evidence="1">Uncharacterized protein</fullName>
    </submittedName>
</protein>
<gene>
    <name evidence="1" type="ORF">TSTA_032230</name>
</gene>
<dbReference type="Gene3D" id="1.10.630.10">
    <property type="entry name" value="Cytochrome P450"/>
    <property type="match status" value="1"/>
</dbReference>
<dbReference type="GeneID" id="8099836"/>